<evidence type="ECO:0000256" key="23">
    <source>
        <dbReference type="ARBA" id="ARBA00023288"/>
    </source>
</evidence>
<feature type="domain" description="EF-hand" evidence="33">
    <location>
        <begin position="407"/>
        <end position="439"/>
    </location>
</feature>
<comment type="cofactor">
    <cofactor evidence="1">
        <name>Mg(2+)</name>
        <dbReference type="ChEBI" id="CHEBI:18420"/>
    </cofactor>
</comment>
<dbReference type="PROSITE" id="PS50011">
    <property type="entry name" value="PROTEIN_KINASE_DOM"/>
    <property type="match status" value="1"/>
</dbReference>
<comment type="subunit">
    <text evidence="5">Monomer.</text>
</comment>
<keyword evidence="16" id="KW-0106">Calcium</keyword>
<feature type="domain" description="EF-hand" evidence="33">
    <location>
        <begin position="369"/>
        <end position="404"/>
    </location>
</feature>
<dbReference type="PROSITE" id="PS00107">
    <property type="entry name" value="PROTEIN_KINASE_ATP"/>
    <property type="match status" value="1"/>
</dbReference>
<evidence type="ECO:0000256" key="1">
    <source>
        <dbReference type="ARBA" id="ARBA00001946"/>
    </source>
</evidence>
<keyword evidence="8" id="KW-1032">Host cell membrane</keyword>
<evidence type="ECO:0000256" key="8">
    <source>
        <dbReference type="ARBA" id="ARBA00022511"/>
    </source>
</evidence>
<keyword evidence="17 30" id="KW-0067">ATP-binding</keyword>
<dbReference type="Pfam" id="PF00069">
    <property type="entry name" value="Pkinase"/>
    <property type="match status" value="1"/>
</dbReference>
<name>A0AAU9J8B8_9CILI</name>
<keyword evidence="7" id="KW-1003">Cell membrane</keyword>
<evidence type="ECO:0000256" key="4">
    <source>
        <dbReference type="ARBA" id="ARBA00004425"/>
    </source>
</evidence>
<keyword evidence="19" id="KW-0472">Membrane</keyword>
<dbReference type="InterPro" id="IPR002048">
    <property type="entry name" value="EF_hand_dom"/>
</dbReference>
<keyword evidence="22" id="KW-0966">Cell projection</keyword>
<dbReference type="Proteomes" id="UP001162131">
    <property type="component" value="Unassembled WGS sequence"/>
</dbReference>
<keyword evidence="21" id="KW-0564">Palmitate</keyword>
<dbReference type="FunFam" id="3.30.200.20:FF:000315">
    <property type="entry name" value="Calcium-dependent protein kinase 3"/>
    <property type="match status" value="1"/>
</dbReference>
<evidence type="ECO:0000256" key="24">
    <source>
        <dbReference type="ARBA" id="ARBA00024334"/>
    </source>
</evidence>
<keyword evidence="13" id="KW-0677">Repeat</keyword>
<dbReference type="GO" id="GO:0031514">
    <property type="term" value="C:motile cilium"/>
    <property type="evidence" value="ECO:0007669"/>
    <property type="project" value="UniProtKB-SubCell"/>
</dbReference>
<evidence type="ECO:0000256" key="18">
    <source>
        <dbReference type="ARBA" id="ARBA00022846"/>
    </source>
</evidence>
<dbReference type="Pfam" id="PF13499">
    <property type="entry name" value="EF-hand_7"/>
    <property type="match status" value="2"/>
</dbReference>
<dbReference type="SMART" id="SM00220">
    <property type="entry name" value="S_TKc"/>
    <property type="match status" value="1"/>
</dbReference>
<evidence type="ECO:0000256" key="21">
    <source>
        <dbReference type="ARBA" id="ARBA00023139"/>
    </source>
</evidence>
<dbReference type="GO" id="GO:0005524">
    <property type="term" value="F:ATP binding"/>
    <property type="evidence" value="ECO:0007669"/>
    <property type="project" value="UniProtKB-UniRule"/>
</dbReference>
<keyword evidence="15" id="KW-0418">Kinase</keyword>
<evidence type="ECO:0000259" key="32">
    <source>
        <dbReference type="PROSITE" id="PS50011"/>
    </source>
</evidence>
<feature type="domain" description="EF-hand" evidence="33">
    <location>
        <begin position="440"/>
        <end position="469"/>
    </location>
</feature>
<dbReference type="AlphaFoldDB" id="A0AAU9J8B8"/>
<feature type="binding site" evidence="30">
    <location>
        <position position="96"/>
    </location>
    <ligand>
        <name>ATP</name>
        <dbReference type="ChEBI" id="CHEBI:30616"/>
    </ligand>
</feature>
<dbReference type="GO" id="GO:0020002">
    <property type="term" value="C:host cell plasma membrane"/>
    <property type="evidence" value="ECO:0007669"/>
    <property type="project" value="UniProtKB-SubCell"/>
</dbReference>
<keyword evidence="14 30" id="KW-0547">Nucleotide-binding</keyword>
<evidence type="ECO:0000256" key="5">
    <source>
        <dbReference type="ARBA" id="ARBA00011245"/>
    </source>
</evidence>
<keyword evidence="35" id="KW-1185">Reference proteome</keyword>
<dbReference type="CDD" id="cd05117">
    <property type="entry name" value="STKc_CAMK"/>
    <property type="match status" value="1"/>
</dbReference>
<evidence type="ECO:0000256" key="7">
    <source>
        <dbReference type="ARBA" id="ARBA00022475"/>
    </source>
</evidence>
<comment type="function">
    <text evidence="27">Calcium-dependent protein kinase which acts as a sensor and effector of intracellular Ca(2+) levels probably in part downstream of cGMP-activated PKG kinase. During the liver stage, involved in sporozoite motility and thus in sporozoite invasion of host hepatocytes, probably together with CDPK4 and CDPK5. In the mosquito midgut and during the last stage of male gamete exflagellation, may play a role in the rupture of the host erythrocyte membrane. In the mosquito midgut, required for the differentiation of the zygote into the ookinete by promoting the translational activation of a subset of repressed mRNAs; these mRNAs are kept repressed in the zygote by the DOZI- or CITH-containing mRNP complexes. Dispensable during the asexual blood stage.</text>
</comment>
<protein>
    <recommendedName>
        <fullName evidence="29">Calcium-dependent protein kinase 1</fullName>
        <ecNumber evidence="6">2.7.11.1</ecNumber>
    </recommendedName>
</protein>
<dbReference type="InterPro" id="IPR050205">
    <property type="entry name" value="CDPK_Ser/Thr_kinases"/>
</dbReference>
<accession>A0AAU9J8B8</accession>
<dbReference type="PANTHER" id="PTHR24349">
    <property type="entry name" value="SERINE/THREONINE-PROTEIN KINASE"/>
    <property type="match status" value="1"/>
</dbReference>
<feature type="domain" description="Protein kinase" evidence="32">
    <location>
        <begin position="67"/>
        <end position="323"/>
    </location>
</feature>
<organism evidence="34 35">
    <name type="scientific">Blepharisma stoltei</name>
    <dbReference type="NCBI Taxonomy" id="1481888"/>
    <lineage>
        <taxon>Eukaryota</taxon>
        <taxon>Sar</taxon>
        <taxon>Alveolata</taxon>
        <taxon>Ciliophora</taxon>
        <taxon>Postciliodesmatophora</taxon>
        <taxon>Heterotrichea</taxon>
        <taxon>Heterotrichida</taxon>
        <taxon>Blepharismidae</taxon>
        <taxon>Blepharisma</taxon>
    </lineage>
</organism>
<dbReference type="SUPFAM" id="SSF56112">
    <property type="entry name" value="Protein kinase-like (PK-like)"/>
    <property type="match status" value="1"/>
</dbReference>
<dbReference type="InterPro" id="IPR000719">
    <property type="entry name" value="Prot_kinase_dom"/>
</dbReference>
<keyword evidence="20" id="KW-0969">Cilium</keyword>
<dbReference type="FunFam" id="1.10.238.10:FF:000003">
    <property type="entry name" value="Calmodulin A"/>
    <property type="match status" value="1"/>
</dbReference>
<evidence type="ECO:0000256" key="31">
    <source>
        <dbReference type="SAM" id="MobiDB-lite"/>
    </source>
</evidence>
<evidence type="ECO:0000256" key="27">
    <source>
        <dbReference type="ARBA" id="ARBA00056933"/>
    </source>
</evidence>
<dbReference type="PROSITE" id="PS50222">
    <property type="entry name" value="EF_HAND_2"/>
    <property type="match status" value="4"/>
</dbReference>
<evidence type="ECO:0000256" key="17">
    <source>
        <dbReference type="ARBA" id="ARBA00022840"/>
    </source>
</evidence>
<comment type="catalytic activity">
    <reaction evidence="26">
        <text>L-seryl-[protein] + ATP = O-phospho-L-seryl-[protein] + ADP + H(+)</text>
        <dbReference type="Rhea" id="RHEA:17989"/>
        <dbReference type="Rhea" id="RHEA-COMP:9863"/>
        <dbReference type="Rhea" id="RHEA-COMP:11604"/>
        <dbReference type="ChEBI" id="CHEBI:15378"/>
        <dbReference type="ChEBI" id="CHEBI:29999"/>
        <dbReference type="ChEBI" id="CHEBI:30616"/>
        <dbReference type="ChEBI" id="CHEBI:83421"/>
        <dbReference type="ChEBI" id="CHEBI:456216"/>
        <dbReference type="EC" id="2.7.11.1"/>
    </reaction>
</comment>
<dbReference type="SUPFAM" id="SSF47473">
    <property type="entry name" value="EF-hand"/>
    <property type="match status" value="1"/>
</dbReference>
<evidence type="ECO:0000256" key="28">
    <source>
        <dbReference type="ARBA" id="ARBA00060437"/>
    </source>
</evidence>
<evidence type="ECO:0000256" key="11">
    <source>
        <dbReference type="ARBA" id="ARBA00022707"/>
    </source>
</evidence>
<dbReference type="PROSITE" id="PS00108">
    <property type="entry name" value="PROTEIN_KINASE_ST"/>
    <property type="match status" value="1"/>
</dbReference>
<evidence type="ECO:0000256" key="15">
    <source>
        <dbReference type="ARBA" id="ARBA00022777"/>
    </source>
</evidence>
<evidence type="ECO:0000256" key="14">
    <source>
        <dbReference type="ARBA" id="ARBA00022741"/>
    </source>
</evidence>
<dbReference type="Gene3D" id="3.30.200.20">
    <property type="entry name" value="Phosphorylase Kinase, domain 1"/>
    <property type="match status" value="1"/>
</dbReference>
<comment type="similarity">
    <text evidence="24">Belongs to the protein kinase superfamily. Ser/Thr protein kinase family. CDPK subfamily.</text>
</comment>
<dbReference type="InterPro" id="IPR008271">
    <property type="entry name" value="Ser/Thr_kinase_AS"/>
</dbReference>
<feature type="region of interest" description="Disordered" evidence="31">
    <location>
        <begin position="1"/>
        <end position="50"/>
    </location>
</feature>
<evidence type="ECO:0000256" key="30">
    <source>
        <dbReference type="PROSITE-ProRule" id="PRU10141"/>
    </source>
</evidence>
<dbReference type="FunFam" id="1.10.510.10:FF:000398">
    <property type="entry name" value="Calcium-dependent protein kinase 1"/>
    <property type="match status" value="1"/>
</dbReference>
<evidence type="ECO:0000256" key="13">
    <source>
        <dbReference type="ARBA" id="ARBA00022737"/>
    </source>
</evidence>
<keyword evidence="12" id="KW-0479">Metal-binding</keyword>
<comment type="caution">
    <text evidence="34">The sequence shown here is derived from an EMBL/GenBank/DDBJ whole genome shotgun (WGS) entry which is preliminary data.</text>
</comment>
<evidence type="ECO:0000256" key="19">
    <source>
        <dbReference type="ARBA" id="ARBA00022870"/>
    </source>
</evidence>
<keyword evidence="19" id="KW-1043">Host membrane</keyword>
<sequence length="505" mass="57545">MGCCGSRLEETPQKQKKDLNTSSDTEKSSATYQPQEINRRNPNRHSSMAIRKGNFIRTKSGDINQFYENIREIGTGGFGIVYSAKDKRSGLRRAIKEIPKDKLDKSTNEQMLEEVQILRELDHPNIMKIYEVIESRKSYYIVSEYLSGGELFDKIIETQGFNEKIAARYFIDMMTAINYCHTNEIVHRDLKPENLLLESSQRDANLKVIDFGISQRLNPGAKLTSANGTLYYMAPEVFDRPHDEKCDIWSAGIILYVMICGKPPFYADNDKDYIKLIKKGQFSLTKGAWENASDDLKDLVRKMLTVDPKKRLSAQDVLNHPWVEKYLSNEAEANPISTEALSNLGKFRNQSKIAKSIKTFITSQIFTAKDEKELIKIFKRIDKNGDGKLSEEELIEGYLELGLTSPADIEAIMKNCDTDHSGYIDFTEFVTATTEWNFMINQTQLKQAFKMYDTSGDGKLSLDELKAGIPGIEDSEWKKFLDEADTNGDGVITFAELKDYLTEKL</sequence>
<dbReference type="SMART" id="SM00054">
    <property type="entry name" value="EFh"/>
    <property type="match status" value="4"/>
</dbReference>
<keyword evidence="9" id="KW-0723">Serine/threonine-protein kinase</keyword>
<dbReference type="InterPro" id="IPR017441">
    <property type="entry name" value="Protein_kinase_ATP_BS"/>
</dbReference>
<evidence type="ECO:0000256" key="3">
    <source>
        <dbReference type="ARBA" id="ARBA00004342"/>
    </source>
</evidence>
<dbReference type="GO" id="GO:0005509">
    <property type="term" value="F:calcium ion binding"/>
    <property type="evidence" value="ECO:0007669"/>
    <property type="project" value="InterPro"/>
</dbReference>
<dbReference type="InterPro" id="IPR011992">
    <property type="entry name" value="EF-hand-dom_pair"/>
</dbReference>
<dbReference type="Gene3D" id="1.10.510.10">
    <property type="entry name" value="Transferase(Phosphotransferase) domain 1"/>
    <property type="match status" value="1"/>
</dbReference>
<evidence type="ECO:0000256" key="29">
    <source>
        <dbReference type="ARBA" id="ARBA00068067"/>
    </source>
</evidence>
<reference evidence="34" key="1">
    <citation type="submission" date="2021-09" db="EMBL/GenBank/DDBJ databases">
        <authorList>
            <consortium name="AG Swart"/>
            <person name="Singh M."/>
            <person name="Singh A."/>
            <person name="Seah K."/>
            <person name="Emmerich C."/>
        </authorList>
    </citation>
    <scope>NUCLEOTIDE SEQUENCE</scope>
    <source>
        <strain evidence="34">ATCC30299</strain>
    </source>
</reference>
<evidence type="ECO:0000313" key="35">
    <source>
        <dbReference type="Proteomes" id="UP001162131"/>
    </source>
</evidence>
<dbReference type="EC" id="2.7.11.1" evidence="6"/>
<evidence type="ECO:0000256" key="10">
    <source>
        <dbReference type="ARBA" id="ARBA00022679"/>
    </source>
</evidence>
<keyword evidence="23" id="KW-0449">Lipoprotein</keyword>
<proteinExistence type="inferred from homology"/>
<dbReference type="PROSITE" id="PS00018">
    <property type="entry name" value="EF_HAND_1"/>
    <property type="match status" value="3"/>
</dbReference>
<evidence type="ECO:0000259" key="33">
    <source>
        <dbReference type="PROSITE" id="PS50222"/>
    </source>
</evidence>
<feature type="compositionally biased region" description="Basic and acidic residues" evidence="31">
    <location>
        <begin position="7"/>
        <end position="27"/>
    </location>
</feature>
<evidence type="ECO:0000256" key="12">
    <source>
        <dbReference type="ARBA" id="ARBA00022723"/>
    </source>
</evidence>
<dbReference type="GO" id="GO:0005886">
    <property type="term" value="C:plasma membrane"/>
    <property type="evidence" value="ECO:0007669"/>
    <property type="project" value="UniProtKB-SubCell"/>
</dbReference>
<evidence type="ECO:0000256" key="22">
    <source>
        <dbReference type="ARBA" id="ARBA00023273"/>
    </source>
</evidence>
<dbReference type="GO" id="GO:0004674">
    <property type="term" value="F:protein serine/threonine kinase activity"/>
    <property type="evidence" value="ECO:0007669"/>
    <property type="project" value="UniProtKB-KW"/>
</dbReference>
<dbReference type="InterPro" id="IPR011009">
    <property type="entry name" value="Kinase-like_dom_sf"/>
</dbReference>
<evidence type="ECO:0000256" key="16">
    <source>
        <dbReference type="ARBA" id="ARBA00022837"/>
    </source>
</evidence>
<evidence type="ECO:0000256" key="26">
    <source>
        <dbReference type="ARBA" id="ARBA00048679"/>
    </source>
</evidence>
<dbReference type="EMBL" id="CAJZBQ010000028">
    <property type="protein sequence ID" value="CAG9321435.1"/>
    <property type="molecule type" value="Genomic_DNA"/>
</dbReference>
<gene>
    <name evidence="34" type="ORF">BSTOLATCC_MIC28717</name>
</gene>
<keyword evidence="11" id="KW-0519">Myristate</keyword>
<evidence type="ECO:0000256" key="25">
    <source>
        <dbReference type="ARBA" id="ARBA00047899"/>
    </source>
</evidence>
<keyword evidence="18" id="KW-0282">Flagellum</keyword>
<dbReference type="Gene3D" id="1.10.238.10">
    <property type="entry name" value="EF-hand"/>
    <property type="match status" value="2"/>
</dbReference>
<comment type="subcellular location">
    <subcellularLocation>
        <location evidence="3">Cell membrane</location>
        <topology evidence="3">Lipid-anchor</topology>
        <orientation evidence="3">Cytoplasmic side</orientation>
    </subcellularLocation>
    <subcellularLocation>
        <location evidence="2">Cell projection</location>
        <location evidence="2">Cilium</location>
        <location evidence="2">Flagellum</location>
    </subcellularLocation>
    <subcellularLocation>
        <location evidence="4">Host cell membrane</location>
        <topology evidence="4">Lipid-anchor</topology>
    </subcellularLocation>
    <subcellularLocation>
        <location evidence="28">Parasitophorous vacuole membrane</location>
        <topology evidence="28">Lipid-anchor</topology>
    </subcellularLocation>
</comment>
<evidence type="ECO:0000256" key="20">
    <source>
        <dbReference type="ARBA" id="ARBA00023069"/>
    </source>
</evidence>
<feature type="domain" description="EF-hand" evidence="33">
    <location>
        <begin position="472"/>
        <end position="505"/>
    </location>
</feature>
<comment type="catalytic activity">
    <reaction evidence="25">
        <text>L-threonyl-[protein] + ATP = O-phospho-L-threonyl-[protein] + ADP + H(+)</text>
        <dbReference type="Rhea" id="RHEA:46608"/>
        <dbReference type="Rhea" id="RHEA-COMP:11060"/>
        <dbReference type="Rhea" id="RHEA-COMP:11605"/>
        <dbReference type="ChEBI" id="CHEBI:15378"/>
        <dbReference type="ChEBI" id="CHEBI:30013"/>
        <dbReference type="ChEBI" id="CHEBI:30616"/>
        <dbReference type="ChEBI" id="CHEBI:61977"/>
        <dbReference type="ChEBI" id="CHEBI:456216"/>
        <dbReference type="EC" id="2.7.11.1"/>
    </reaction>
</comment>
<dbReference type="GO" id="GO:0020005">
    <property type="term" value="C:symbiont-containing vacuole membrane"/>
    <property type="evidence" value="ECO:0007669"/>
    <property type="project" value="UniProtKB-SubCell"/>
</dbReference>
<dbReference type="InterPro" id="IPR018247">
    <property type="entry name" value="EF_Hand_1_Ca_BS"/>
</dbReference>
<keyword evidence="10" id="KW-0808">Transferase</keyword>
<evidence type="ECO:0000313" key="34">
    <source>
        <dbReference type="EMBL" id="CAG9321435.1"/>
    </source>
</evidence>
<evidence type="ECO:0000256" key="2">
    <source>
        <dbReference type="ARBA" id="ARBA00004230"/>
    </source>
</evidence>
<evidence type="ECO:0000256" key="6">
    <source>
        <dbReference type="ARBA" id="ARBA00012513"/>
    </source>
</evidence>
<evidence type="ECO:0000256" key="9">
    <source>
        <dbReference type="ARBA" id="ARBA00022527"/>
    </source>
</evidence>